<dbReference type="Proteomes" id="UP000261360">
    <property type="component" value="Unplaced"/>
</dbReference>
<reference evidence="2" key="2">
    <citation type="submission" date="2025-09" db="UniProtKB">
        <authorList>
            <consortium name="Ensembl"/>
        </authorList>
    </citation>
    <scope>IDENTIFICATION</scope>
</reference>
<protein>
    <submittedName>
        <fullName evidence="2">Uncharacterized protein</fullName>
    </submittedName>
</protein>
<reference evidence="2" key="1">
    <citation type="submission" date="2025-08" db="UniProtKB">
        <authorList>
            <consortium name="Ensembl"/>
        </authorList>
    </citation>
    <scope>IDENTIFICATION</scope>
</reference>
<keyword evidence="1" id="KW-0472">Membrane</keyword>
<sequence length="54" mass="5879">MGCAGFTCSKHALCALNILYVVSVIFLHMDHCAAPHPQIHCSALMCVLPPQQRT</sequence>
<evidence type="ECO:0000313" key="3">
    <source>
        <dbReference type="Proteomes" id="UP000261360"/>
    </source>
</evidence>
<accession>A0A3B4WG01</accession>
<dbReference type="AlphaFoldDB" id="A0A3B4WG01"/>
<keyword evidence="3" id="KW-1185">Reference proteome</keyword>
<keyword evidence="1" id="KW-0812">Transmembrane</keyword>
<organism evidence="2 3">
    <name type="scientific">Seriola lalandi dorsalis</name>
    <dbReference type="NCBI Taxonomy" id="1841481"/>
    <lineage>
        <taxon>Eukaryota</taxon>
        <taxon>Metazoa</taxon>
        <taxon>Chordata</taxon>
        <taxon>Craniata</taxon>
        <taxon>Vertebrata</taxon>
        <taxon>Euteleostomi</taxon>
        <taxon>Actinopterygii</taxon>
        <taxon>Neopterygii</taxon>
        <taxon>Teleostei</taxon>
        <taxon>Neoteleostei</taxon>
        <taxon>Acanthomorphata</taxon>
        <taxon>Carangaria</taxon>
        <taxon>Carangiformes</taxon>
        <taxon>Carangidae</taxon>
        <taxon>Seriola</taxon>
    </lineage>
</organism>
<evidence type="ECO:0000313" key="2">
    <source>
        <dbReference type="Ensembl" id="ENSSLDP00000003409.1"/>
    </source>
</evidence>
<keyword evidence="1" id="KW-1133">Transmembrane helix</keyword>
<proteinExistence type="predicted"/>
<evidence type="ECO:0000256" key="1">
    <source>
        <dbReference type="SAM" id="Phobius"/>
    </source>
</evidence>
<name>A0A3B4WG01_SERLL</name>
<feature type="transmembrane region" description="Helical" evidence="1">
    <location>
        <begin position="12"/>
        <end position="29"/>
    </location>
</feature>
<dbReference type="Ensembl" id="ENSSLDT00000003527.1">
    <property type="protein sequence ID" value="ENSSLDP00000003409.1"/>
    <property type="gene ID" value="ENSSLDG00000002695.1"/>
</dbReference>